<gene>
    <name evidence="1" type="ORF">B1H19_00170</name>
</gene>
<accession>A0A1V0TIR7</accession>
<dbReference type="Pfam" id="PF19739">
    <property type="entry name" value="DUF6228"/>
    <property type="match status" value="1"/>
</dbReference>
<dbReference type="KEGG" id="sgv:B1H19_00170"/>
<dbReference type="InterPro" id="IPR046196">
    <property type="entry name" value="DUF6228"/>
</dbReference>
<sequence length="77" mass="8288">MASLPPRGPANSCNDFLTPPPRKRGGFLAHVACGPAGIHDRPPSEEWHFETTTVHAAGEEMRNLAAEFDTFLTGTAE</sequence>
<name>A0A1V0TIR7_9ACTN</name>
<dbReference type="STRING" id="553510.B1H19_00170"/>
<dbReference type="RefSeq" id="WP_083102252.1">
    <property type="nucleotide sequence ID" value="NZ_CP020569.1"/>
</dbReference>
<organism evidence="1 2">
    <name type="scientific">Streptomyces gilvosporeus</name>
    <dbReference type="NCBI Taxonomy" id="553510"/>
    <lineage>
        <taxon>Bacteria</taxon>
        <taxon>Bacillati</taxon>
        <taxon>Actinomycetota</taxon>
        <taxon>Actinomycetes</taxon>
        <taxon>Kitasatosporales</taxon>
        <taxon>Streptomycetaceae</taxon>
        <taxon>Streptomyces</taxon>
    </lineage>
</organism>
<evidence type="ECO:0000313" key="1">
    <source>
        <dbReference type="EMBL" id="ARF52826.1"/>
    </source>
</evidence>
<reference evidence="1 2" key="1">
    <citation type="submission" date="2017-04" db="EMBL/GenBank/DDBJ databases">
        <title>Complete Genome Sequence of Streptomyces gilvosporeus F607, a Capable Producer of Natamycin.</title>
        <authorList>
            <person name="Zong G."/>
            <person name="Zhong C."/>
            <person name="Fu J."/>
            <person name="Qin R."/>
            <person name="Cao G."/>
        </authorList>
    </citation>
    <scope>NUCLEOTIDE SEQUENCE [LARGE SCALE GENOMIC DNA]</scope>
    <source>
        <strain evidence="1 2">F607</strain>
    </source>
</reference>
<dbReference type="EMBL" id="CP020569">
    <property type="protein sequence ID" value="ARF52826.1"/>
    <property type="molecule type" value="Genomic_DNA"/>
</dbReference>
<dbReference type="Proteomes" id="UP000192726">
    <property type="component" value="Chromosome"/>
</dbReference>
<protein>
    <submittedName>
        <fullName evidence="1">Uncharacterized protein</fullName>
    </submittedName>
</protein>
<proteinExistence type="predicted"/>
<keyword evidence="2" id="KW-1185">Reference proteome</keyword>
<evidence type="ECO:0000313" key="2">
    <source>
        <dbReference type="Proteomes" id="UP000192726"/>
    </source>
</evidence>
<dbReference type="AlphaFoldDB" id="A0A1V0TIR7"/>